<keyword evidence="1" id="KW-1133">Transmembrane helix</keyword>
<sequence length="73" mass="8278">MNHQDFSTSLRLIQLQLDLAQEELKQLRSSRRSLIHFLSPLLLTFSVLLLFPHTTANAISSSVSSQEVTNHAF</sequence>
<feature type="transmembrane region" description="Helical" evidence="1">
    <location>
        <begin position="34"/>
        <end position="51"/>
    </location>
</feature>
<proteinExistence type="predicted"/>
<dbReference type="Proteomes" id="UP000729733">
    <property type="component" value="Unassembled WGS sequence"/>
</dbReference>
<dbReference type="EMBL" id="JADWDC010000137">
    <property type="protein sequence ID" value="MCC0179913.1"/>
    <property type="molecule type" value="Genomic_DNA"/>
</dbReference>
<evidence type="ECO:0000313" key="3">
    <source>
        <dbReference type="Proteomes" id="UP000729733"/>
    </source>
</evidence>
<reference evidence="2" key="1">
    <citation type="journal article" date="2021" name="Antonie Van Leeuwenhoek">
        <title>Draft genome and description of Waterburya agarophytonicola gen. nov. sp. nov. (Pleurocapsales, Cyanobacteria): a seaweed symbiont.</title>
        <authorList>
            <person name="Bonthond G."/>
            <person name="Shalygin S."/>
            <person name="Bayer T."/>
            <person name="Weinberger F."/>
        </authorList>
    </citation>
    <scope>NUCLEOTIDE SEQUENCE</scope>
    <source>
        <strain evidence="2">KI4</strain>
    </source>
</reference>
<dbReference type="AlphaFoldDB" id="A0A964BUJ1"/>
<organism evidence="2 3">
    <name type="scientific">Waterburya agarophytonicola KI4</name>
    <dbReference type="NCBI Taxonomy" id="2874699"/>
    <lineage>
        <taxon>Bacteria</taxon>
        <taxon>Bacillati</taxon>
        <taxon>Cyanobacteriota</taxon>
        <taxon>Cyanophyceae</taxon>
        <taxon>Pleurocapsales</taxon>
        <taxon>Hyellaceae</taxon>
        <taxon>Waterburya</taxon>
        <taxon>Waterburya agarophytonicola</taxon>
    </lineage>
</organism>
<protein>
    <submittedName>
        <fullName evidence="2">Uncharacterized protein</fullName>
    </submittedName>
</protein>
<keyword evidence="3" id="KW-1185">Reference proteome</keyword>
<gene>
    <name evidence="2" type="ORF">I4641_23555</name>
</gene>
<accession>A0A964BUJ1</accession>
<keyword evidence="1" id="KW-0472">Membrane</keyword>
<evidence type="ECO:0000256" key="1">
    <source>
        <dbReference type="SAM" id="Phobius"/>
    </source>
</evidence>
<evidence type="ECO:0000313" key="2">
    <source>
        <dbReference type="EMBL" id="MCC0179913.1"/>
    </source>
</evidence>
<comment type="caution">
    <text evidence="2">The sequence shown here is derived from an EMBL/GenBank/DDBJ whole genome shotgun (WGS) entry which is preliminary data.</text>
</comment>
<name>A0A964BUJ1_9CYAN</name>
<keyword evidence="1" id="KW-0812">Transmembrane</keyword>
<dbReference type="RefSeq" id="WP_229643013.1">
    <property type="nucleotide sequence ID" value="NZ_JADWDC010000137.1"/>
</dbReference>